<name>A0A9Q3FEW5_9BASI</name>
<accession>A0A9Q3FEW5</accession>
<gene>
    <name evidence="1" type="ORF">O181_076398</name>
</gene>
<comment type="caution">
    <text evidence="1">The sequence shown here is derived from an EMBL/GenBank/DDBJ whole genome shotgun (WGS) entry which is preliminary data.</text>
</comment>
<keyword evidence="2" id="KW-1185">Reference proteome</keyword>
<evidence type="ECO:0000313" key="1">
    <source>
        <dbReference type="EMBL" id="MBW0536683.1"/>
    </source>
</evidence>
<evidence type="ECO:0000313" key="2">
    <source>
        <dbReference type="Proteomes" id="UP000765509"/>
    </source>
</evidence>
<dbReference type="EMBL" id="AVOT02041369">
    <property type="protein sequence ID" value="MBW0536683.1"/>
    <property type="molecule type" value="Genomic_DNA"/>
</dbReference>
<dbReference type="Proteomes" id="UP000765509">
    <property type="component" value="Unassembled WGS sequence"/>
</dbReference>
<protein>
    <submittedName>
        <fullName evidence="1">Uncharacterized protein</fullName>
    </submittedName>
</protein>
<reference evidence="1" key="1">
    <citation type="submission" date="2021-03" db="EMBL/GenBank/DDBJ databases">
        <title>Draft genome sequence of rust myrtle Austropuccinia psidii MF-1, a brazilian biotype.</title>
        <authorList>
            <person name="Quecine M.C."/>
            <person name="Pachon D.M.R."/>
            <person name="Bonatelli M.L."/>
            <person name="Correr F.H."/>
            <person name="Franceschini L.M."/>
            <person name="Leite T.F."/>
            <person name="Margarido G.R.A."/>
            <person name="Almeida C.A."/>
            <person name="Ferrarezi J.A."/>
            <person name="Labate C.A."/>
        </authorList>
    </citation>
    <scope>NUCLEOTIDE SEQUENCE</scope>
    <source>
        <strain evidence="1">MF-1</strain>
    </source>
</reference>
<dbReference type="AlphaFoldDB" id="A0A9Q3FEW5"/>
<proteinExistence type="predicted"/>
<organism evidence="1 2">
    <name type="scientific">Austropuccinia psidii MF-1</name>
    <dbReference type="NCBI Taxonomy" id="1389203"/>
    <lineage>
        <taxon>Eukaryota</taxon>
        <taxon>Fungi</taxon>
        <taxon>Dikarya</taxon>
        <taxon>Basidiomycota</taxon>
        <taxon>Pucciniomycotina</taxon>
        <taxon>Pucciniomycetes</taxon>
        <taxon>Pucciniales</taxon>
        <taxon>Sphaerophragmiaceae</taxon>
        <taxon>Austropuccinia</taxon>
    </lineage>
</organism>
<sequence length="137" mass="15623">MTHTHLSHHPKFATAPSSCWKGNGPLRTCTRTGTRHKWFHVSPANGQCHLTFGLHMYCFCVHVSHPCTHFILQWAPTISPPPAELIHGYKKLGQHIIWPWCARRTHTRTRGIVQRALPVSSAKQQSSSGRVLSWMTW</sequence>